<evidence type="ECO:0000256" key="3">
    <source>
        <dbReference type="ARBA" id="ARBA00023125"/>
    </source>
</evidence>
<dbReference type="Proteomes" id="UP001162162">
    <property type="component" value="Unassembled WGS sequence"/>
</dbReference>
<keyword evidence="3 5" id="KW-0238">DNA-binding</keyword>
<evidence type="ECO:0000256" key="5">
    <source>
        <dbReference type="RuleBase" id="RU362092"/>
    </source>
</evidence>
<dbReference type="InterPro" id="IPR034144">
    <property type="entry name" value="TOPRIM_TopoIII"/>
</dbReference>
<evidence type="ECO:0000259" key="6">
    <source>
        <dbReference type="PROSITE" id="PS50880"/>
    </source>
</evidence>
<evidence type="ECO:0000256" key="4">
    <source>
        <dbReference type="ARBA" id="ARBA00023235"/>
    </source>
</evidence>
<dbReference type="InterPro" id="IPR000380">
    <property type="entry name" value="Topo_IA"/>
</dbReference>
<reference evidence="7" key="1">
    <citation type="journal article" date="2023" name="Insect Mol. Biol.">
        <title>Genome sequencing provides insights into the evolution of gene families encoding plant cell wall-degrading enzymes in longhorned beetles.</title>
        <authorList>
            <person name="Shin N.R."/>
            <person name="Okamura Y."/>
            <person name="Kirsch R."/>
            <person name="Pauchet Y."/>
        </authorList>
    </citation>
    <scope>NUCLEOTIDE SEQUENCE</scope>
    <source>
        <strain evidence="7">AMC_N1</strain>
    </source>
</reference>
<gene>
    <name evidence="7" type="ORF">NQ318_010892</name>
</gene>
<dbReference type="PANTHER" id="PTHR11390">
    <property type="entry name" value="PROKARYOTIC DNA TOPOISOMERASE"/>
    <property type="match status" value="1"/>
</dbReference>
<keyword evidence="8" id="KW-1185">Reference proteome</keyword>
<dbReference type="Pfam" id="PF01751">
    <property type="entry name" value="Toprim"/>
    <property type="match status" value="1"/>
</dbReference>
<dbReference type="FunFam" id="3.40.50.140:FF:000003">
    <property type="entry name" value="DNA topoisomerase"/>
    <property type="match status" value="1"/>
</dbReference>
<dbReference type="EC" id="5.6.2.1" evidence="5"/>
<comment type="caution">
    <text evidence="7">The sequence shown here is derived from an EMBL/GenBank/DDBJ whole genome shotgun (WGS) entry which is preliminary data.</text>
</comment>
<dbReference type="InterPro" id="IPR013824">
    <property type="entry name" value="Topo_IA_cen_sub1"/>
</dbReference>
<dbReference type="Gene3D" id="1.10.460.10">
    <property type="entry name" value="Topoisomerase I, domain 2"/>
    <property type="match status" value="1"/>
</dbReference>
<feature type="domain" description="Toprim" evidence="6">
    <location>
        <begin position="27"/>
        <end position="171"/>
    </location>
</feature>
<comment type="similarity">
    <text evidence="1 5">Belongs to the type IA topoisomerase family.</text>
</comment>
<dbReference type="InterPro" id="IPR006171">
    <property type="entry name" value="TOPRIM_dom"/>
</dbReference>
<evidence type="ECO:0000256" key="2">
    <source>
        <dbReference type="ARBA" id="ARBA00023029"/>
    </source>
</evidence>
<keyword evidence="2 5" id="KW-0799">Topoisomerase</keyword>
<sequence>MGFLKPQSSFTTFLKLFSTNIKSGIMRYLNVAEKNDAAKNIASILSRGGSRRREGFSQYNKIYEFDTQVFGEQARMTMTSVSGHLLGYEFLATYRNWQSCNPVTLFDAPVIKTCLPDYQNIKRTLEREIVSCQGLIIWTDCDREGENIGFEIIKVCTDIKPDLRIYRAKFSEITGPSIFRALNFLEQPNKRISDAVDVRQELDLRTGAAFTRLQTLRLERYFRKS</sequence>
<dbReference type="InterPro" id="IPR003601">
    <property type="entry name" value="Topo_IA_2"/>
</dbReference>
<protein>
    <recommendedName>
        <fullName evidence="5">DNA topoisomerase</fullName>
        <ecNumber evidence="5">5.6.2.1</ecNumber>
    </recommendedName>
</protein>
<dbReference type="PANTHER" id="PTHR11390:SF21">
    <property type="entry name" value="DNA TOPOISOMERASE 3-ALPHA"/>
    <property type="match status" value="1"/>
</dbReference>
<dbReference type="InterPro" id="IPR023405">
    <property type="entry name" value="Topo_IA_core_domain"/>
</dbReference>
<dbReference type="GO" id="GO:0003917">
    <property type="term" value="F:DNA topoisomerase type I (single strand cut, ATP-independent) activity"/>
    <property type="evidence" value="ECO:0007669"/>
    <property type="project" value="UniProtKB-EC"/>
</dbReference>
<dbReference type="GO" id="GO:0006265">
    <property type="term" value="P:DNA topological change"/>
    <property type="evidence" value="ECO:0007669"/>
    <property type="project" value="InterPro"/>
</dbReference>
<dbReference type="Gene3D" id="3.40.50.140">
    <property type="match status" value="1"/>
</dbReference>
<dbReference type="GO" id="GO:0031422">
    <property type="term" value="C:RecQ family helicase-topoisomerase III complex"/>
    <property type="evidence" value="ECO:0007669"/>
    <property type="project" value="TreeGrafter"/>
</dbReference>
<dbReference type="CDD" id="cd03362">
    <property type="entry name" value="TOPRIM_TopoIA_TopoIII"/>
    <property type="match status" value="1"/>
</dbReference>
<dbReference type="SMART" id="SM00436">
    <property type="entry name" value="TOP1Bc"/>
    <property type="match status" value="1"/>
</dbReference>
<name>A0AAV8XM80_9CUCU</name>
<dbReference type="GO" id="GO:0003677">
    <property type="term" value="F:DNA binding"/>
    <property type="evidence" value="ECO:0007669"/>
    <property type="project" value="UniProtKB-KW"/>
</dbReference>
<dbReference type="GO" id="GO:0006310">
    <property type="term" value="P:DNA recombination"/>
    <property type="evidence" value="ECO:0007669"/>
    <property type="project" value="TreeGrafter"/>
</dbReference>
<evidence type="ECO:0000313" key="8">
    <source>
        <dbReference type="Proteomes" id="UP001162162"/>
    </source>
</evidence>
<dbReference type="EMBL" id="JAPWTK010000506">
    <property type="protein sequence ID" value="KAJ8939137.1"/>
    <property type="molecule type" value="Genomic_DNA"/>
</dbReference>
<dbReference type="AlphaFoldDB" id="A0AAV8XM80"/>
<keyword evidence="4 5" id="KW-0413">Isomerase</keyword>
<evidence type="ECO:0000256" key="1">
    <source>
        <dbReference type="ARBA" id="ARBA00009446"/>
    </source>
</evidence>
<comment type="catalytic activity">
    <reaction evidence="5">
        <text>ATP-independent breakage of single-stranded DNA, followed by passage and rejoining.</text>
        <dbReference type="EC" id="5.6.2.1"/>
    </reaction>
</comment>
<evidence type="ECO:0000313" key="7">
    <source>
        <dbReference type="EMBL" id="KAJ8939137.1"/>
    </source>
</evidence>
<organism evidence="7 8">
    <name type="scientific">Aromia moschata</name>
    <dbReference type="NCBI Taxonomy" id="1265417"/>
    <lineage>
        <taxon>Eukaryota</taxon>
        <taxon>Metazoa</taxon>
        <taxon>Ecdysozoa</taxon>
        <taxon>Arthropoda</taxon>
        <taxon>Hexapoda</taxon>
        <taxon>Insecta</taxon>
        <taxon>Pterygota</taxon>
        <taxon>Neoptera</taxon>
        <taxon>Endopterygota</taxon>
        <taxon>Coleoptera</taxon>
        <taxon>Polyphaga</taxon>
        <taxon>Cucujiformia</taxon>
        <taxon>Chrysomeloidea</taxon>
        <taxon>Cerambycidae</taxon>
        <taxon>Cerambycinae</taxon>
        <taxon>Callichromatini</taxon>
        <taxon>Aromia</taxon>
    </lineage>
</organism>
<dbReference type="PROSITE" id="PS50880">
    <property type="entry name" value="TOPRIM"/>
    <property type="match status" value="1"/>
</dbReference>
<dbReference type="GO" id="GO:0005634">
    <property type="term" value="C:nucleus"/>
    <property type="evidence" value="ECO:0007669"/>
    <property type="project" value="TreeGrafter"/>
</dbReference>
<comment type="function">
    <text evidence="5">Introduces a single-strand break via transesterification at a target site in duplex DNA. Releases the supercoiling and torsional tension of DNA introduced during the DNA replication and transcription by transiently cleaving and rejoining one strand of the DNA duplex. The scissile phosphodiester is attacked by the catalytic tyrosine of the enzyme, resulting in the formation of a DNA-(5'-phosphotyrosyl)-enzyme intermediate and the expulsion of a 3'-OH DNA strand.</text>
</comment>
<dbReference type="SMART" id="SM00493">
    <property type="entry name" value="TOPRIM"/>
    <property type="match status" value="1"/>
</dbReference>
<accession>A0AAV8XM80</accession>
<dbReference type="GO" id="GO:0006281">
    <property type="term" value="P:DNA repair"/>
    <property type="evidence" value="ECO:0007669"/>
    <property type="project" value="TreeGrafter"/>
</dbReference>
<proteinExistence type="inferred from homology"/>
<dbReference type="SUPFAM" id="SSF56712">
    <property type="entry name" value="Prokaryotic type I DNA topoisomerase"/>
    <property type="match status" value="1"/>
</dbReference>